<comment type="caution">
    <text evidence="2">The sequence shown here is derived from an EMBL/GenBank/DDBJ whole genome shotgun (WGS) entry which is preliminary data.</text>
</comment>
<dbReference type="OrthoDB" id="10331218at2759"/>
<gene>
    <name evidence="2" type="ORF">EST38_g7940</name>
</gene>
<sequence length="163" mass="17794">MALTLEEQLAQMGISPEDFKALLASKRQNTDSAPPPPPPPPQPQEEPGCAQVKVIIENTYKEQAYHEQPSTFGKGKIHIKRAKVTAPTSSGTGVGFVAAPGNLDRSFFAFIESLKSRDEGEMYIADFERRMEKKFPSMPGQGNVLVTSSWSSNVQSTAIRAGR</sequence>
<proteinExistence type="predicted"/>
<organism evidence="2 3">
    <name type="scientific">Candolleomyces aberdarensis</name>
    <dbReference type="NCBI Taxonomy" id="2316362"/>
    <lineage>
        <taxon>Eukaryota</taxon>
        <taxon>Fungi</taxon>
        <taxon>Dikarya</taxon>
        <taxon>Basidiomycota</taxon>
        <taxon>Agaricomycotina</taxon>
        <taxon>Agaricomycetes</taxon>
        <taxon>Agaricomycetidae</taxon>
        <taxon>Agaricales</taxon>
        <taxon>Agaricineae</taxon>
        <taxon>Psathyrellaceae</taxon>
        <taxon>Candolleomyces</taxon>
    </lineage>
</organism>
<dbReference type="EMBL" id="SDEE01000304">
    <property type="protein sequence ID" value="RXW17914.1"/>
    <property type="molecule type" value="Genomic_DNA"/>
</dbReference>
<evidence type="ECO:0000313" key="2">
    <source>
        <dbReference type="EMBL" id="RXW17914.1"/>
    </source>
</evidence>
<keyword evidence="3" id="KW-1185">Reference proteome</keyword>
<feature type="region of interest" description="Disordered" evidence="1">
    <location>
        <begin position="16"/>
        <end position="47"/>
    </location>
</feature>
<accession>A0A4Q2DGP5</accession>
<feature type="compositionally biased region" description="Pro residues" evidence="1">
    <location>
        <begin position="33"/>
        <end position="44"/>
    </location>
</feature>
<dbReference type="AlphaFoldDB" id="A0A4Q2DGP5"/>
<dbReference type="Proteomes" id="UP000290288">
    <property type="component" value="Unassembled WGS sequence"/>
</dbReference>
<evidence type="ECO:0000313" key="3">
    <source>
        <dbReference type="Proteomes" id="UP000290288"/>
    </source>
</evidence>
<reference evidence="2 3" key="1">
    <citation type="submission" date="2019-01" db="EMBL/GenBank/DDBJ databases">
        <title>Draft genome sequence of Psathyrella aberdarensis IHI B618.</title>
        <authorList>
            <person name="Buettner E."/>
            <person name="Kellner H."/>
        </authorList>
    </citation>
    <scope>NUCLEOTIDE SEQUENCE [LARGE SCALE GENOMIC DNA]</scope>
    <source>
        <strain evidence="2 3">IHI B618</strain>
    </source>
</reference>
<protein>
    <submittedName>
        <fullName evidence="2">Uncharacterized protein</fullName>
    </submittedName>
</protein>
<evidence type="ECO:0000256" key="1">
    <source>
        <dbReference type="SAM" id="MobiDB-lite"/>
    </source>
</evidence>
<name>A0A4Q2DGP5_9AGAR</name>